<dbReference type="GO" id="GO:0016432">
    <property type="term" value="F:tRNA-uridine aminocarboxypropyltransferase activity"/>
    <property type="evidence" value="ECO:0007669"/>
    <property type="project" value="UniProtKB-EC"/>
</dbReference>
<dbReference type="InterPro" id="IPR005636">
    <property type="entry name" value="DTW"/>
</dbReference>
<dbReference type="EC" id="2.5.1.25" evidence="1"/>
<dbReference type="KEGG" id="vcw:GJQ55_01735"/>
<organism evidence="7 8">
    <name type="scientific">Venatoribacter cucullus</name>
    <dbReference type="NCBI Taxonomy" id="2661630"/>
    <lineage>
        <taxon>Bacteria</taxon>
        <taxon>Pseudomonadati</taxon>
        <taxon>Pseudomonadota</taxon>
        <taxon>Gammaproteobacteria</taxon>
        <taxon>Oceanospirillales</taxon>
        <taxon>Oceanospirillaceae</taxon>
        <taxon>Venatoribacter</taxon>
    </lineage>
</organism>
<keyword evidence="8" id="KW-1185">Reference proteome</keyword>
<evidence type="ECO:0000256" key="5">
    <source>
        <dbReference type="ARBA" id="ARBA00034489"/>
    </source>
</evidence>
<evidence type="ECO:0000313" key="8">
    <source>
        <dbReference type="Proteomes" id="UP000596074"/>
    </source>
</evidence>
<proteinExistence type="inferred from homology"/>
<keyword evidence="4" id="KW-0819">tRNA processing</keyword>
<evidence type="ECO:0000313" key="7">
    <source>
        <dbReference type="EMBL" id="QQD23272.1"/>
    </source>
</evidence>
<keyword evidence="2" id="KW-0808">Transferase</keyword>
<gene>
    <name evidence="7" type="ORF">GJQ55_01735</name>
</gene>
<evidence type="ECO:0000259" key="6">
    <source>
        <dbReference type="SMART" id="SM01144"/>
    </source>
</evidence>
<dbReference type="SMART" id="SM01144">
    <property type="entry name" value="DTW"/>
    <property type="match status" value="1"/>
</dbReference>
<evidence type="ECO:0000256" key="1">
    <source>
        <dbReference type="ARBA" id="ARBA00012386"/>
    </source>
</evidence>
<protein>
    <recommendedName>
        <fullName evidence="1">tRNA-uridine aminocarboxypropyltransferase</fullName>
        <ecNumber evidence="1">2.5.1.25</ecNumber>
    </recommendedName>
</protein>
<evidence type="ECO:0000256" key="2">
    <source>
        <dbReference type="ARBA" id="ARBA00022679"/>
    </source>
</evidence>
<evidence type="ECO:0000256" key="3">
    <source>
        <dbReference type="ARBA" id="ARBA00022691"/>
    </source>
</evidence>
<dbReference type="PANTHER" id="PTHR21392">
    <property type="entry name" value="TRNA-URIDINE AMINOCARBOXYPROPYLTRANSFERASE 2"/>
    <property type="match status" value="1"/>
</dbReference>
<dbReference type="InterPro" id="IPR039262">
    <property type="entry name" value="DTWD2/TAPT"/>
</dbReference>
<dbReference type="Proteomes" id="UP000596074">
    <property type="component" value="Chromosome"/>
</dbReference>
<accession>A0A9X7UUH0</accession>
<name>A0A9X7UUH0_9GAMM</name>
<dbReference type="PANTHER" id="PTHR21392:SF0">
    <property type="entry name" value="TRNA-URIDINE AMINOCARBOXYPROPYLTRANSFERASE 2"/>
    <property type="match status" value="1"/>
</dbReference>
<evidence type="ECO:0000256" key="4">
    <source>
        <dbReference type="ARBA" id="ARBA00022694"/>
    </source>
</evidence>
<dbReference type="AlphaFoldDB" id="A0A9X7UUH0"/>
<dbReference type="GO" id="GO:0008033">
    <property type="term" value="P:tRNA processing"/>
    <property type="evidence" value="ECO:0007669"/>
    <property type="project" value="UniProtKB-KW"/>
</dbReference>
<comment type="similarity">
    <text evidence="5">Belongs to the TDD superfamily. DTWD2 family.</text>
</comment>
<sequence>MIVKRLVCRGCGRPQSVCLCAALQPRALPPGLTLMILQDKHEARHPLSTVPLLQRSFPDSRLLVGEVFSAAEVLGDTAMANTALLYPLTHKPVLATEYYADVRCLIVLDGTWRKVKKMLLNNPWLTDLPHLALQPQQPGRYAIRTSPRADGVSTLEATVLALNALHPAGQYDNTLAVLDALVQQQLQFGHKKP</sequence>
<feature type="domain" description="DTW" evidence="6">
    <location>
        <begin position="4"/>
        <end position="190"/>
    </location>
</feature>
<dbReference type="Pfam" id="PF03942">
    <property type="entry name" value="DTW"/>
    <property type="match status" value="1"/>
</dbReference>
<dbReference type="EMBL" id="CP046056">
    <property type="protein sequence ID" value="QQD23272.1"/>
    <property type="molecule type" value="Genomic_DNA"/>
</dbReference>
<reference evidence="7 8" key="1">
    <citation type="submission" date="2019-11" db="EMBL/GenBank/DDBJ databases">
        <title>Venatorbacter sp. nov. a predator of Campylobacter and other Gram-negative bacteria.</title>
        <authorList>
            <person name="Saeedi A."/>
            <person name="Cummings N.J."/>
            <person name="Connerton I.F."/>
            <person name="Connerton P.L."/>
        </authorList>
    </citation>
    <scope>NUCLEOTIDE SEQUENCE [LARGE SCALE GENOMIC DNA]</scope>
    <source>
        <strain evidence="7">XL5</strain>
    </source>
</reference>
<keyword evidence="3" id="KW-0949">S-adenosyl-L-methionine</keyword>